<evidence type="ECO:0000256" key="4">
    <source>
        <dbReference type="ARBA" id="ARBA00023136"/>
    </source>
</evidence>
<sequence length="473" mass="50256">MLEFWKEPWFIGAVCVAIGLPVLLIVLTEVLGALTRRQSPAAKPVRLLRNLVLPVGALLALLAFAGSVTVELTWVRVVATVFGFLLILLVLSAFNVVLFGNATPGTWRNRLPSIFIDLARLLLIVVGLALLFWWVWGADVGGLFAAIGVTSVVIGFALQSAVGSVVSGLLLLFEQPFRLGDWLDTGSVRGRVVEVNWRAVHIETDEGVQIVPNASLADSSFTNLSRTPGAYFATTTLAFAPDDAPHDVMALLRQLAIDLPMTDPAVKPVVTFSGNGSYSVAIPVLGPAAAGDALAVFTSWLWYATRRAGLTLDGSKTDPANTPEAVRAALLRVASTLRIPVDGVEVLIESCRIERYAAGEIVQREGLVPSGIQVVIEGSIGLFVVVGGPVPVALGSLDGGEYVGQTALTRERTLTRAVAESPLTVLRVPTGVIDSLVQKHPALAKEISQTIERRRSKAREAVATTKAVIATLS</sequence>
<dbReference type="Gene3D" id="2.30.30.60">
    <property type="match status" value="1"/>
</dbReference>
<evidence type="ECO:0000256" key="2">
    <source>
        <dbReference type="ARBA" id="ARBA00022692"/>
    </source>
</evidence>
<dbReference type="Gene3D" id="1.10.287.1260">
    <property type="match status" value="1"/>
</dbReference>
<dbReference type="EMBL" id="JANLCJ010000004">
    <property type="protein sequence ID" value="MCS5734378.1"/>
    <property type="molecule type" value="Genomic_DNA"/>
</dbReference>
<dbReference type="SUPFAM" id="SSF50182">
    <property type="entry name" value="Sm-like ribonucleoproteins"/>
    <property type="match status" value="1"/>
</dbReference>
<dbReference type="Pfam" id="PF00924">
    <property type="entry name" value="MS_channel_2nd"/>
    <property type="match status" value="1"/>
</dbReference>
<feature type="transmembrane region" description="Helical" evidence="5">
    <location>
        <begin position="142"/>
        <end position="173"/>
    </location>
</feature>
<comment type="subcellular location">
    <subcellularLocation>
        <location evidence="1">Membrane</location>
    </subcellularLocation>
</comment>
<dbReference type="RefSeq" id="WP_259539249.1">
    <property type="nucleotide sequence ID" value="NZ_JANLCJ010000004.1"/>
</dbReference>
<evidence type="ECO:0000256" key="1">
    <source>
        <dbReference type="ARBA" id="ARBA00004370"/>
    </source>
</evidence>
<comment type="caution">
    <text evidence="7">The sequence shown here is derived from an EMBL/GenBank/DDBJ whole genome shotgun (WGS) entry which is preliminary data.</text>
</comment>
<feature type="transmembrane region" description="Helical" evidence="5">
    <location>
        <begin position="118"/>
        <end position="136"/>
    </location>
</feature>
<dbReference type="InterPro" id="IPR014710">
    <property type="entry name" value="RmlC-like_jellyroll"/>
</dbReference>
<dbReference type="PROSITE" id="PS50042">
    <property type="entry name" value="CNMP_BINDING_3"/>
    <property type="match status" value="1"/>
</dbReference>
<feature type="transmembrane region" description="Helical" evidence="5">
    <location>
        <begin position="12"/>
        <end position="35"/>
    </location>
</feature>
<feature type="domain" description="Cyclic nucleotide-binding" evidence="6">
    <location>
        <begin position="347"/>
        <end position="454"/>
    </location>
</feature>
<dbReference type="InterPro" id="IPR006685">
    <property type="entry name" value="MscS_channel_2nd"/>
</dbReference>
<organism evidence="7 8">
    <name type="scientific">Herbiconiux daphne</name>
    <dbReference type="NCBI Taxonomy" id="2970914"/>
    <lineage>
        <taxon>Bacteria</taxon>
        <taxon>Bacillati</taxon>
        <taxon>Actinomycetota</taxon>
        <taxon>Actinomycetes</taxon>
        <taxon>Micrococcales</taxon>
        <taxon>Microbacteriaceae</taxon>
        <taxon>Herbiconiux</taxon>
    </lineage>
</organism>
<proteinExistence type="predicted"/>
<dbReference type="SUPFAM" id="SSF51206">
    <property type="entry name" value="cAMP-binding domain-like"/>
    <property type="match status" value="1"/>
</dbReference>
<dbReference type="Proteomes" id="UP001165586">
    <property type="component" value="Unassembled WGS sequence"/>
</dbReference>
<accession>A0ABT2H360</accession>
<gene>
    <name evidence="7" type="ORF">N1032_11580</name>
</gene>
<dbReference type="InterPro" id="IPR023408">
    <property type="entry name" value="MscS_beta-dom_sf"/>
</dbReference>
<dbReference type="PANTHER" id="PTHR30566:SF25">
    <property type="entry name" value="INNER MEMBRANE PROTEIN"/>
    <property type="match status" value="1"/>
</dbReference>
<feature type="transmembrane region" description="Helical" evidence="5">
    <location>
        <begin position="74"/>
        <end position="98"/>
    </location>
</feature>
<evidence type="ECO:0000256" key="5">
    <source>
        <dbReference type="SAM" id="Phobius"/>
    </source>
</evidence>
<evidence type="ECO:0000313" key="7">
    <source>
        <dbReference type="EMBL" id="MCS5734378.1"/>
    </source>
</evidence>
<dbReference type="InterPro" id="IPR010920">
    <property type="entry name" value="LSM_dom_sf"/>
</dbReference>
<dbReference type="PANTHER" id="PTHR30566">
    <property type="entry name" value="YNAI-RELATED MECHANOSENSITIVE ION CHANNEL"/>
    <property type="match status" value="1"/>
</dbReference>
<evidence type="ECO:0000259" key="6">
    <source>
        <dbReference type="PROSITE" id="PS50042"/>
    </source>
</evidence>
<reference evidence="7" key="1">
    <citation type="submission" date="2022-08" db="EMBL/GenBank/DDBJ databases">
        <authorList>
            <person name="Deng Y."/>
            <person name="Han X.-F."/>
            <person name="Zhang Y.-Q."/>
        </authorList>
    </citation>
    <scope>NUCLEOTIDE SEQUENCE</scope>
    <source>
        <strain evidence="7">CPCC 203386</strain>
    </source>
</reference>
<dbReference type="Gene3D" id="2.60.120.10">
    <property type="entry name" value="Jelly Rolls"/>
    <property type="match status" value="1"/>
</dbReference>
<keyword evidence="3 5" id="KW-1133">Transmembrane helix</keyword>
<name>A0ABT2H360_9MICO</name>
<evidence type="ECO:0000313" key="8">
    <source>
        <dbReference type="Proteomes" id="UP001165586"/>
    </source>
</evidence>
<keyword evidence="4 5" id="KW-0472">Membrane</keyword>
<protein>
    <submittedName>
        <fullName evidence="7">Mechanosensitive ion channel</fullName>
    </submittedName>
</protein>
<dbReference type="InterPro" id="IPR000595">
    <property type="entry name" value="cNMP-bd_dom"/>
</dbReference>
<evidence type="ECO:0000256" key="3">
    <source>
        <dbReference type="ARBA" id="ARBA00022989"/>
    </source>
</evidence>
<dbReference type="Pfam" id="PF00027">
    <property type="entry name" value="cNMP_binding"/>
    <property type="match status" value="1"/>
</dbReference>
<dbReference type="InterPro" id="IPR018490">
    <property type="entry name" value="cNMP-bd_dom_sf"/>
</dbReference>
<feature type="transmembrane region" description="Helical" evidence="5">
    <location>
        <begin position="47"/>
        <end position="68"/>
    </location>
</feature>
<keyword evidence="2 5" id="KW-0812">Transmembrane</keyword>
<keyword evidence="8" id="KW-1185">Reference proteome</keyword>
<dbReference type="CDD" id="cd00038">
    <property type="entry name" value="CAP_ED"/>
    <property type="match status" value="1"/>
</dbReference>